<gene>
    <name evidence="3" type="ORF">CKO45_23395</name>
</gene>
<dbReference type="InterPro" id="IPR001054">
    <property type="entry name" value="A/G_cyclase"/>
</dbReference>
<accession>A0ABS1D3H1</accession>
<feature type="domain" description="Guanylate cyclase" evidence="2">
    <location>
        <begin position="101"/>
        <end position="233"/>
    </location>
</feature>
<dbReference type="PANTHER" id="PTHR43081:SF20">
    <property type="entry name" value="TWO-COMPONENT RESPONSE REGULATOR"/>
    <property type="match status" value="1"/>
</dbReference>
<dbReference type="Pfam" id="PF00211">
    <property type="entry name" value="Guanylate_cyc"/>
    <property type="match status" value="1"/>
</dbReference>
<dbReference type="PROSITE" id="PS50125">
    <property type="entry name" value="GUANYLATE_CYCLASE_2"/>
    <property type="match status" value="1"/>
</dbReference>
<evidence type="ECO:0000313" key="3">
    <source>
        <dbReference type="EMBL" id="MBK1661160.1"/>
    </source>
</evidence>
<dbReference type="Proteomes" id="UP000697995">
    <property type="component" value="Unassembled WGS sequence"/>
</dbReference>
<keyword evidence="4" id="KW-1185">Reference proteome</keyword>
<dbReference type="CDD" id="cd07302">
    <property type="entry name" value="CHD"/>
    <property type="match status" value="1"/>
</dbReference>
<feature type="transmembrane region" description="Helical" evidence="1">
    <location>
        <begin position="43"/>
        <end position="61"/>
    </location>
</feature>
<name>A0ABS1D3H1_9PROT</name>
<protein>
    <recommendedName>
        <fullName evidence="2">Guanylate cyclase domain-containing protein</fullName>
    </recommendedName>
</protein>
<organism evidence="3 4">
    <name type="scientific">Paracraurococcus ruber</name>
    <dbReference type="NCBI Taxonomy" id="77675"/>
    <lineage>
        <taxon>Bacteria</taxon>
        <taxon>Pseudomonadati</taxon>
        <taxon>Pseudomonadota</taxon>
        <taxon>Alphaproteobacteria</taxon>
        <taxon>Acetobacterales</taxon>
        <taxon>Roseomonadaceae</taxon>
        <taxon>Paracraurococcus</taxon>
    </lineage>
</organism>
<dbReference type="InterPro" id="IPR050697">
    <property type="entry name" value="Adenylyl/Guanylyl_Cyclase_3/4"/>
</dbReference>
<evidence type="ECO:0000256" key="1">
    <source>
        <dbReference type="SAM" id="Phobius"/>
    </source>
</evidence>
<dbReference type="Gene3D" id="3.30.70.1230">
    <property type="entry name" value="Nucleotide cyclase"/>
    <property type="match status" value="1"/>
</dbReference>
<feature type="non-terminal residue" evidence="3">
    <location>
        <position position="1"/>
    </location>
</feature>
<dbReference type="InterPro" id="IPR029787">
    <property type="entry name" value="Nucleotide_cyclase"/>
</dbReference>
<dbReference type="SMART" id="SM00044">
    <property type="entry name" value="CYCc"/>
    <property type="match status" value="1"/>
</dbReference>
<keyword evidence="1" id="KW-0472">Membrane</keyword>
<comment type="caution">
    <text evidence="3">The sequence shown here is derived from an EMBL/GenBank/DDBJ whole genome shotgun (WGS) entry which is preliminary data.</text>
</comment>
<proteinExistence type="predicted"/>
<dbReference type="PANTHER" id="PTHR43081">
    <property type="entry name" value="ADENYLATE CYCLASE, TERMINAL-DIFFERENTIATION SPECIFIC-RELATED"/>
    <property type="match status" value="1"/>
</dbReference>
<dbReference type="SUPFAM" id="SSF55073">
    <property type="entry name" value="Nucleotide cyclase"/>
    <property type="match status" value="1"/>
</dbReference>
<keyword evidence="1" id="KW-1133">Transmembrane helix</keyword>
<dbReference type="EMBL" id="NRSG01000259">
    <property type="protein sequence ID" value="MBK1661160.1"/>
    <property type="molecule type" value="Genomic_DNA"/>
</dbReference>
<evidence type="ECO:0000259" key="2">
    <source>
        <dbReference type="PROSITE" id="PS50125"/>
    </source>
</evidence>
<reference evidence="3 4" key="1">
    <citation type="journal article" date="2020" name="Microorganisms">
        <title>Osmotic Adaptation and Compatible Solute Biosynthesis of Phototrophic Bacteria as Revealed from Genome Analyses.</title>
        <authorList>
            <person name="Imhoff J.F."/>
            <person name="Rahn T."/>
            <person name="Kunzel S."/>
            <person name="Keller A."/>
            <person name="Neulinger S.C."/>
        </authorList>
    </citation>
    <scope>NUCLEOTIDE SEQUENCE [LARGE SCALE GENOMIC DNA]</scope>
    <source>
        <strain evidence="3 4">DSM 15382</strain>
    </source>
</reference>
<dbReference type="RefSeq" id="WP_200306211.1">
    <property type="nucleotide sequence ID" value="NZ_NRSG01000259.1"/>
</dbReference>
<feature type="transmembrane region" description="Helical" evidence="1">
    <location>
        <begin position="12"/>
        <end position="37"/>
    </location>
</feature>
<keyword evidence="1" id="KW-0812">Transmembrane</keyword>
<evidence type="ECO:0000313" key="4">
    <source>
        <dbReference type="Proteomes" id="UP000697995"/>
    </source>
</evidence>
<sequence>LLAGLGLRPRLALPLVLAAIAAWLGGALALAQAGLLLDPAGPPLVGALAYAASSIAAFAATERRARALRARFEQRLPPAVVRRIAAAPDTLRLQGEAREITALFTDLEGFTAMTERAGPEEVVAVLDAYLGALTRIVVAHGGMVEKIVGDGLHAVFNAPLDLPGHPQAALDCAVALLAAGEAQRATPLGARIGLGRTRIGIETGPAVVGDVGGPGRLDYTAHGTVMNTAARLEAANKDLGSSICVGPVAAARIGAARLRPLGPLAVRGRSLPLEVYTVPAMAAKAG</sequence>